<accession>L7M3Q3</accession>
<reference evidence="2" key="1">
    <citation type="submission" date="2012-11" db="EMBL/GenBank/DDBJ databases">
        <authorList>
            <person name="Lucero-Rivera Y.E."/>
            <person name="Tovar-Ramirez D."/>
        </authorList>
    </citation>
    <scope>NUCLEOTIDE SEQUENCE</scope>
    <source>
        <tissue evidence="2">Salivary gland</tissue>
    </source>
</reference>
<keyword evidence="1" id="KW-0732">Signal</keyword>
<protein>
    <submittedName>
        <fullName evidence="2">Putative secreted salivary protein</fullName>
    </submittedName>
</protein>
<feature type="signal peptide" evidence="1">
    <location>
        <begin position="1"/>
        <end position="20"/>
    </location>
</feature>
<dbReference type="AlphaFoldDB" id="L7M3Q3"/>
<evidence type="ECO:0000313" key="2">
    <source>
        <dbReference type="EMBL" id="JAA57773.1"/>
    </source>
</evidence>
<sequence length="70" mass="8109">MNISTTCGIVFILVFMSSDWQPWRKVLVEAGRVIYGNKECWHHICYPNPCPEQCECPNPLLRLLGVKNCR</sequence>
<dbReference type="EMBL" id="GACK01007261">
    <property type="protein sequence ID" value="JAA57773.1"/>
    <property type="molecule type" value="mRNA"/>
</dbReference>
<evidence type="ECO:0000256" key="1">
    <source>
        <dbReference type="SAM" id="SignalP"/>
    </source>
</evidence>
<proteinExistence type="evidence at transcript level"/>
<feature type="chain" id="PRO_5003980836" evidence="1">
    <location>
        <begin position="21"/>
        <end position="70"/>
    </location>
</feature>
<reference evidence="2" key="2">
    <citation type="journal article" date="2015" name="J. Proteomics">
        <title>Sexual differences in the sialomes of the zebra tick, Rhipicephalus pulchellus.</title>
        <authorList>
            <person name="Tan A.W."/>
            <person name="Francischetti I.M."/>
            <person name="Slovak M."/>
            <person name="Kini R.M."/>
            <person name="Ribeiro J.M."/>
        </authorList>
    </citation>
    <scope>NUCLEOTIDE SEQUENCE</scope>
    <source>
        <tissue evidence="2">Salivary gland</tissue>
    </source>
</reference>
<organism evidence="2">
    <name type="scientific">Rhipicephalus pulchellus</name>
    <name type="common">Yellow backed tick</name>
    <name type="synonym">Dermacentor pulchellus</name>
    <dbReference type="NCBI Taxonomy" id="72859"/>
    <lineage>
        <taxon>Eukaryota</taxon>
        <taxon>Metazoa</taxon>
        <taxon>Ecdysozoa</taxon>
        <taxon>Arthropoda</taxon>
        <taxon>Chelicerata</taxon>
        <taxon>Arachnida</taxon>
        <taxon>Acari</taxon>
        <taxon>Parasitiformes</taxon>
        <taxon>Ixodida</taxon>
        <taxon>Ixodoidea</taxon>
        <taxon>Ixodidae</taxon>
        <taxon>Rhipicephalinae</taxon>
        <taxon>Rhipicephalus</taxon>
        <taxon>Rhipicephalus</taxon>
    </lineage>
</organism>
<name>L7M3Q3_RHIPC</name>